<proteinExistence type="predicted"/>
<keyword evidence="1" id="KW-0472">Membrane</keyword>
<evidence type="ECO:0000256" key="1">
    <source>
        <dbReference type="SAM" id="Phobius"/>
    </source>
</evidence>
<dbReference type="EMBL" id="CP002432">
    <property type="protein sequence ID" value="ADU66215.1"/>
    <property type="molecule type" value="Genomic_DNA"/>
</dbReference>
<keyword evidence="1" id="KW-1133">Transmembrane helix</keyword>
<name>E6W6X2_DESIS</name>
<sequence>MNTLLFLQYSVIALLVFGVLAVYFLALREKIRKANGMDTPADQVPVPADFHEGRQLTHLGPVEGQKPWIETGLNVTSGLCDDDVKNTFDLSLDNHWNWDR</sequence>
<organism evidence="2 3">
    <name type="scientific">Desulfurispirillum indicum (strain ATCC BAA-1389 / DSM 22839 / S5)</name>
    <dbReference type="NCBI Taxonomy" id="653733"/>
    <lineage>
        <taxon>Bacteria</taxon>
        <taxon>Pseudomonadati</taxon>
        <taxon>Chrysiogenota</taxon>
        <taxon>Chrysiogenia</taxon>
        <taxon>Chrysiogenales</taxon>
        <taxon>Chrysiogenaceae</taxon>
        <taxon>Desulfurispirillum</taxon>
    </lineage>
</organism>
<feature type="transmembrane region" description="Helical" evidence="1">
    <location>
        <begin position="6"/>
        <end position="27"/>
    </location>
</feature>
<gene>
    <name evidence="2" type="ordered locus">Selin_1481</name>
</gene>
<dbReference type="RefSeq" id="WP_013506096.1">
    <property type="nucleotide sequence ID" value="NC_014836.1"/>
</dbReference>
<accession>E6W6X2</accession>
<dbReference type="InParanoid" id="E6W6X2"/>
<protein>
    <submittedName>
        <fullName evidence="2">Uncharacterized protein</fullName>
    </submittedName>
</protein>
<keyword evidence="1" id="KW-0812">Transmembrane</keyword>
<evidence type="ECO:0000313" key="3">
    <source>
        <dbReference type="Proteomes" id="UP000002572"/>
    </source>
</evidence>
<keyword evidence="3" id="KW-1185">Reference proteome</keyword>
<dbReference type="AlphaFoldDB" id="E6W6X2"/>
<dbReference type="Proteomes" id="UP000002572">
    <property type="component" value="Chromosome"/>
</dbReference>
<dbReference type="HOGENOM" id="CLU_2301271_0_0_0"/>
<reference evidence="2 3" key="1">
    <citation type="submission" date="2010-12" db="EMBL/GenBank/DDBJ databases">
        <title>Complete sequence of Desulfurispirillum indicum S5.</title>
        <authorList>
            <consortium name="US DOE Joint Genome Institute"/>
            <person name="Lucas S."/>
            <person name="Copeland A."/>
            <person name="Lapidus A."/>
            <person name="Cheng J.-F."/>
            <person name="Goodwin L."/>
            <person name="Pitluck S."/>
            <person name="Chertkov O."/>
            <person name="Held B."/>
            <person name="Detter J.C."/>
            <person name="Han C."/>
            <person name="Tapia R."/>
            <person name="Land M."/>
            <person name="Hauser L."/>
            <person name="Kyrpides N."/>
            <person name="Ivanova N."/>
            <person name="Mikhailova N."/>
            <person name="Haggblom M."/>
            <person name="Rauschenbach I."/>
            <person name="Bini E."/>
            <person name="Woyke T."/>
        </authorList>
    </citation>
    <scope>NUCLEOTIDE SEQUENCE [LARGE SCALE GENOMIC DNA]</scope>
    <source>
        <strain evidence="3">ATCC BAA-1389 / DSM 22839 / S5</strain>
    </source>
</reference>
<dbReference type="KEGG" id="din:Selin_1481"/>
<evidence type="ECO:0000313" key="2">
    <source>
        <dbReference type="EMBL" id="ADU66215.1"/>
    </source>
</evidence>